<dbReference type="GO" id="GO:0016740">
    <property type="term" value="F:transferase activity"/>
    <property type="evidence" value="ECO:0007669"/>
    <property type="project" value="UniProtKB-KW"/>
</dbReference>
<sequence length="172" mass="18312">MRFARVWAARLARSCTASLQGKGNSAICGLAASAAASAAYVNCSERSTVQCNSAFQPKENRKAEVLSSPAISMLMSVIRDKRTCQADYVRAADRLMAILAEEGIARLPCVKPQVIQTPCGPFNGVTAPDGHAICAVDIVRSGGILLEAVRKVLPDLKTAKILIQRDEETALP</sequence>
<evidence type="ECO:0000313" key="4">
    <source>
        <dbReference type="EMBL" id="CAL4800354.1"/>
    </source>
</evidence>
<accession>A0A9P1DMF5</accession>
<dbReference type="OrthoDB" id="106623at2759"/>
<protein>
    <submittedName>
        <fullName evidence="4">Uracil phosphoribosyl transferase</fullName>
    </submittedName>
</protein>
<name>A0A9P1DMF5_9DINO</name>
<evidence type="ECO:0000313" key="5">
    <source>
        <dbReference type="Proteomes" id="UP001152797"/>
    </source>
</evidence>
<dbReference type="EMBL" id="CAMXCT030005680">
    <property type="protein sequence ID" value="CAL4800354.1"/>
    <property type="molecule type" value="Genomic_DNA"/>
</dbReference>
<keyword evidence="4" id="KW-0808">Transferase</keyword>
<gene>
    <name evidence="2" type="ORF">C1SCF055_LOCUS38047</name>
</gene>
<evidence type="ECO:0000313" key="3">
    <source>
        <dbReference type="EMBL" id="CAL1166417.1"/>
    </source>
</evidence>
<dbReference type="InterPro" id="IPR000836">
    <property type="entry name" value="PRTase_dom"/>
</dbReference>
<dbReference type="AlphaFoldDB" id="A0A9P1DMF5"/>
<proteinExistence type="predicted"/>
<reference evidence="2" key="1">
    <citation type="submission" date="2022-10" db="EMBL/GenBank/DDBJ databases">
        <authorList>
            <person name="Chen Y."/>
            <person name="Dougan E. K."/>
            <person name="Chan C."/>
            <person name="Rhodes N."/>
            <person name="Thang M."/>
        </authorList>
    </citation>
    <scope>NUCLEOTIDE SEQUENCE</scope>
</reference>
<dbReference type="SUPFAM" id="SSF53271">
    <property type="entry name" value="PRTase-like"/>
    <property type="match status" value="1"/>
</dbReference>
<feature type="domain" description="Phosphoribosyltransferase" evidence="1">
    <location>
        <begin position="65"/>
        <end position="171"/>
    </location>
</feature>
<dbReference type="EMBL" id="CAMXCT020005680">
    <property type="protein sequence ID" value="CAL1166417.1"/>
    <property type="molecule type" value="Genomic_DNA"/>
</dbReference>
<dbReference type="Gene3D" id="3.40.50.2020">
    <property type="match status" value="1"/>
</dbReference>
<dbReference type="Proteomes" id="UP001152797">
    <property type="component" value="Unassembled WGS sequence"/>
</dbReference>
<dbReference type="EMBL" id="CAMXCT010005680">
    <property type="protein sequence ID" value="CAI4013042.1"/>
    <property type="molecule type" value="Genomic_DNA"/>
</dbReference>
<dbReference type="InterPro" id="IPR029057">
    <property type="entry name" value="PRTase-like"/>
</dbReference>
<comment type="caution">
    <text evidence="2">The sequence shown here is derived from an EMBL/GenBank/DDBJ whole genome shotgun (WGS) entry which is preliminary data.</text>
</comment>
<organism evidence="2">
    <name type="scientific">Cladocopium goreaui</name>
    <dbReference type="NCBI Taxonomy" id="2562237"/>
    <lineage>
        <taxon>Eukaryota</taxon>
        <taxon>Sar</taxon>
        <taxon>Alveolata</taxon>
        <taxon>Dinophyceae</taxon>
        <taxon>Suessiales</taxon>
        <taxon>Symbiodiniaceae</taxon>
        <taxon>Cladocopium</taxon>
    </lineage>
</organism>
<reference evidence="3" key="2">
    <citation type="submission" date="2024-04" db="EMBL/GenBank/DDBJ databases">
        <authorList>
            <person name="Chen Y."/>
            <person name="Shah S."/>
            <person name="Dougan E. K."/>
            <person name="Thang M."/>
            <person name="Chan C."/>
        </authorList>
    </citation>
    <scope>NUCLEOTIDE SEQUENCE [LARGE SCALE GENOMIC DNA]</scope>
</reference>
<keyword evidence="5" id="KW-1185">Reference proteome</keyword>
<dbReference type="Pfam" id="PF14681">
    <property type="entry name" value="UPRTase"/>
    <property type="match status" value="1"/>
</dbReference>
<feature type="non-terminal residue" evidence="2">
    <location>
        <position position="172"/>
    </location>
</feature>
<evidence type="ECO:0000313" key="2">
    <source>
        <dbReference type="EMBL" id="CAI4013042.1"/>
    </source>
</evidence>
<evidence type="ECO:0000259" key="1">
    <source>
        <dbReference type="Pfam" id="PF14681"/>
    </source>
</evidence>